<protein>
    <submittedName>
        <fullName evidence="1">Polyhydroxyalkanoic acid synthase</fullName>
    </submittedName>
</protein>
<keyword evidence="2" id="KW-1185">Reference proteome</keyword>
<dbReference type="AlphaFoldDB" id="M2TP51"/>
<name>M2TP51_9SPHN</name>
<dbReference type="Gene3D" id="3.40.50.1820">
    <property type="entry name" value="alpha/beta hydrolase"/>
    <property type="match status" value="1"/>
</dbReference>
<dbReference type="InterPro" id="IPR029058">
    <property type="entry name" value="AB_hydrolase_fold"/>
</dbReference>
<comment type="caution">
    <text evidence="1">The sequence shown here is derived from an EMBL/GenBank/DDBJ whole genome shotgun (WGS) entry which is preliminary data.</text>
</comment>
<gene>
    <name evidence="1" type="ORF">C725_1432</name>
</gene>
<reference evidence="1 2" key="1">
    <citation type="journal article" date="2013" name="Genome Announc.">
        <title>Draft Genome Sequence of Strain JLT2015T, Belonging to the Family Sphingomonadaceae of the Alphaproteobacteria.</title>
        <authorList>
            <person name="Tang K."/>
            <person name="Liu K."/>
            <person name="Li S."/>
            <person name="Jiao N."/>
        </authorList>
    </citation>
    <scope>NUCLEOTIDE SEQUENCE [LARGE SCALE GENOMIC DNA]</scope>
    <source>
        <strain evidence="1 2">JLT2015</strain>
    </source>
</reference>
<dbReference type="SUPFAM" id="SSF53474">
    <property type="entry name" value="alpha/beta-Hydrolases"/>
    <property type="match status" value="1"/>
</dbReference>
<proteinExistence type="predicted"/>
<evidence type="ECO:0000313" key="1">
    <source>
        <dbReference type="EMBL" id="EMD83531.1"/>
    </source>
</evidence>
<sequence>MIDWGRPRAEELHFDLGDYVTQRLEPLARHLERPVLAGYCLGGTLAMAATVRGKAGGLVTLATPWRFGGYPDERRKEVRDYWAQARRVAEGLSAVPMSLVQPAFWALDPQLPPRKFERYAVMADGSEEARRFERMEDWASSGAPIALPAMEEAVTGLFAEDRTGAGEWRVGGTRIRPQDISVPWIDIAATGDRLVPATAAPPAPDARQARAGHVGMIAGSRARHEVWEPMAAWLASL</sequence>
<dbReference type="PATRIC" id="fig|1234595.3.peg.1434"/>
<dbReference type="PANTHER" id="PTHR36837:SF2">
    <property type="entry name" value="POLY(3-HYDROXYALKANOATE) POLYMERASE SUBUNIT PHAC"/>
    <property type="match status" value="1"/>
</dbReference>
<dbReference type="PANTHER" id="PTHR36837">
    <property type="entry name" value="POLY(3-HYDROXYALKANOATE) POLYMERASE SUBUNIT PHAC"/>
    <property type="match status" value="1"/>
</dbReference>
<accession>M2TP51</accession>
<organism evidence="1 2">
    <name type="scientific">Pacificimonas flava</name>
    <dbReference type="NCBI Taxonomy" id="1234595"/>
    <lineage>
        <taxon>Bacteria</taxon>
        <taxon>Pseudomonadati</taxon>
        <taxon>Pseudomonadota</taxon>
        <taxon>Alphaproteobacteria</taxon>
        <taxon>Sphingomonadales</taxon>
        <taxon>Sphingosinicellaceae</taxon>
        <taxon>Pacificimonas</taxon>
    </lineage>
</organism>
<dbReference type="EMBL" id="AMRV01000003">
    <property type="protein sequence ID" value="EMD83531.1"/>
    <property type="molecule type" value="Genomic_DNA"/>
</dbReference>
<dbReference type="InterPro" id="IPR051321">
    <property type="entry name" value="PHA/PHB_synthase"/>
</dbReference>
<dbReference type="Proteomes" id="UP000011717">
    <property type="component" value="Unassembled WGS sequence"/>
</dbReference>
<evidence type="ECO:0000313" key="2">
    <source>
        <dbReference type="Proteomes" id="UP000011717"/>
    </source>
</evidence>